<dbReference type="Proteomes" id="UP001373714">
    <property type="component" value="Unassembled WGS sequence"/>
</dbReference>
<proteinExistence type="predicted"/>
<accession>A0AAV9U3R0</accession>
<name>A0AAV9U3R0_9PEZI</name>
<reference evidence="1 2" key="1">
    <citation type="submission" date="2019-10" db="EMBL/GenBank/DDBJ databases">
        <authorList>
            <person name="Palmer J.M."/>
        </authorList>
    </citation>
    <scope>NUCLEOTIDE SEQUENCE [LARGE SCALE GENOMIC DNA]</scope>
    <source>
        <strain evidence="1 2">TWF730</strain>
    </source>
</reference>
<sequence length="81" mass="9511">MPCKSLGTPSEHISQELPKALWDQITRTKRRIEATFVMRAAKGEGVPSPLQLERRLQSEIAQYRFRKRFYGNKARQRPVRN</sequence>
<keyword evidence="2" id="KW-1185">Reference proteome</keyword>
<comment type="caution">
    <text evidence="1">The sequence shown here is derived from an EMBL/GenBank/DDBJ whole genome shotgun (WGS) entry which is preliminary data.</text>
</comment>
<gene>
    <name evidence="1" type="ORF">TWF730_003932</name>
</gene>
<dbReference type="EMBL" id="JAVHNS010000016">
    <property type="protein sequence ID" value="KAK6333749.1"/>
    <property type="molecule type" value="Genomic_DNA"/>
</dbReference>
<protein>
    <submittedName>
        <fullName evidence="1">Uncharacterized protein</fullName>
    </submittedName>
</protein>
<dbReference type="AlphaFoldDB" id="A0AAV9U3R0"/>
<evidence type="ECO:0000313" key="2">
    <source>
        <dbReference type="Proteomes" id="UP001373714"/>
    </source>
</evidence>
<evidence type="ECO:0000313" key="1">
    <source>
        <dbReference type="EMBL" id="KAK6333749.1"/>
    </source>
</evidence>
<organism evidence="1 2">
    <name type="scientific">Orbilia blumenaviensis</name>
    <dbReference type="NCBI Taxonomy" id="1796055"/>
    <lineage>
        <taxon>Eukaryota</taxon>
        <taxon>Fungi</taxon>
        <taxon>Dikarya</taxon>
        <taxon>Ascomycota</taxon>
        <taxon>Pezizomycotina</taxon>
        <taxon>Orbiliomycetes</taxon>
        <taxon>Orbiliales</taxon>
        <taxon>Orbiliaceae</taxon>
        <taxon>Orbilia</taxon>
    </lineage>
</organism>